<dbReference type="PANTHER" id="PTHR43592">
    <property type="entry name" value="CAAX AMINO TERMINAL PROTEASE"/>
    <property type="match status" value="1"/>
</dbReference>
<organism evidence="2 3">
    <name type="scientific">Escallonia herrerae</name>
    <dbReference type="NCBI Taxonomy" id="1293975"/>
    <lineage>
        <taxon>Eukaryota</taxon>
        <taxon>Viridiplantae</taxon>
        <taxon>Streptophyta</taxon>
        <taxon>Embryophyta</taxon>
        <taxon>Tracheophyta</taxon>
        <taxon>Spermatophyta</taxon>
        <taxon>Magnoliopsida</taxon>
        <taxon>eudicotyledons</taxon>
        <taxon>Gunneridae</taxon>
        <taxon>Pentapetalae</taxon>
        <taxon>asterids</taxon>
        <taxon>campanulids</taxon>
        <taxon>Escalloniales</taxon>
        <taxon>Escalloniaceae</taxon>
        <taxon>Escallonia</taxon>
    </lineage>
</organism>
<reference evidence="2" key="1">
    <citation type="submission" date="2022-12" db="EMBL/GenBank/DDBJ databases">
        <title>Draft genome assemblies for two species of Escallonia (Escalloniales).</title>
        <authorList>
            <person name="Chanderbali A."/>
            <person name="Dervinis C."/>
            <person name="Anghel I."/>
            <person name="Soltis D."/>
            <person name="Soltis P."/>
            <person name="Zapata F."/>
        </authorList>
    </citation>
    <scope>NUCLEOTIDE SEQUENCE</scope>
    <source>
        <strain evidence="2">UCBG64.0493</strain>
        <tissue evidence="2">Leaf</tissue>
    </source>
</reference>
<evidence type="ECO:0000313" key="3">
    <source>
        <dbReference type="Proteomes" id="UP001188597"/>
    </source>
</evidence>
<evidence type="ECO:0000256" key="1">
    <source>
        <dbReference type="SAM" id="Phobius"/>
    </source>
</evidence>
<keyword evidence="1" id="KW-0472">Membrane</keyword>
<proteinExistence type="predicted"/>
<feature type="transmembrane region" description="Helical" evidence="1">
    <location>
        <begin position="48"/>
        <end position="69"/>
    </location>
</feature>
<accession>A0AA89BPW1</accession>
<dbReference type="AlphaFoldDB" id="A0AA89BPW1"/>
<dbReference type="EMBL" id="JAVXUP010000074">
    <property type="protein sequence ID" value="KAK3039586.1"/>
    <property type="molecule type" value="Genomic_DNA"/>
</dbReference>
<dbReference type="Proteomes" id="UP001188597">
    <property type="component" value="Unassembled WGS sequence"/>
</dbReference>
<sequence>MGNGNRHLHRLLLVRAVKVRGRVKLKSFSVLEVDSQCDTGSTWSTMALYMFSLHIPLSFGGLSVVAEMLHQPVIDPQTEALSILVIQTLELIGTWLLIASTAKTHYRLLDFSQANELSKGRNWFLASAVGLGVLVFLVSSHHSLLTD</sequence>
<comment type="caution">
    <text evidence="2">The sequence shown here is derived from an EMBL/GenBank/DDBJ whole genome shotgun (WGS) entry which is preliminary data.</text>
</comment>
<feature type="transmembrane region" description="Helical" evidence="1">
    <location>
        <begin position="123"/>
        <end position="144"/>
    </location>
</feature>
<keyword evidence="1" id="KW-0812">Transmembrane</keyword>
<evidence type="ECO:0000313" key="2">
    <source>
        <dbReference type="EMBL" id="KAK3039586.1"/>
    </source>
</evidence>
<name>A0AA89BPW1_9ASTE</name>
<feature type="transmembrane region" description="Helical" evidence="1">
    <location>
        <begin position="81"/>
        <end position="102"/>
    </location>
</feature>
<keyword evidence="1" id="KW-1133">Transmembrane helix</keyword>
<keyword evidence="3" id="KW-1185">Reference proteome</keyword>
<dbReference type="PANTHER" id="PTHR43592:SF4">
    <property type="entry name" value="CAAX AMINO TERMINAL PROTEASE FAMILY PROTEIN"/>
    <property type="match status" value="1"/>
</dbReference>
<gene>
    <name evidence="2" type="ORF">RJ639_027730</name>
</gene>
<protein>
    <submittedName>
        <fullName evidence="2">Uncharacterized protein</fullName>
    </submittedName>
</protein>